<dbReference type="AlphaFoldDB" id="A0A3N0Y8J7"/>
<evidence type="ECO:0000313" key="2">
    <source>
        <dbReference type="Proteomes" id="UP000281406"/>
    </source>
</evidence>
<dbReference type="EMBL" id="RJVU01049825">
    <property type="protein sequence ID" value="ROL42311.1"/>
    <property type="molecule type" value="Genomic_DNA"/>
</dbReference>
<dbReference type="Proteomes" id="UP000281406">
    <property type="component" value="Unassembled WGS sequence"/>
</dbReference>
<evidence type="ECO:0000313" key="1">
    <source>
        <dbReference type="EMBL" id="ROL42311.1"/>
    </source>
</evidence>
<protein>
    <submittedName>
        <fullName evidence="1">Uncharacterized protein</fullName>
    </submittedName>
</protein>
<keyword evidence="2" id="KW-1185">Reference proteome</keyword>
<comment type="caution">
    <text evidence="1">The sequence shown here is derived from an EMBL/GenBank/DDBJ whole genome shotgun (WGS) entry which is preliminary data.</text>
</comment>
<organism evidence="1 2">
    <name type="scientific">Anabarilius grahami</name>
    <name type="common">Kanglang fish</name>
    <name type="synonym">Barilius grahami</name>
    <dbReference type="NCBI Taxonomy" id="495550"/>
    <lineage>
        <taxon>Eukaryota</taxon>
        <taxon>Metazoa</taxon>
        <taxon>Chordata</taxon>
        <taxon>Craniata</taxon>
        <taxon>Vertebrata</taxon>
        <taxon>Euteleostomi</taxon>
        <taxon>Actinopterygii</taxon>
        <taxon>Neopterygii</taxon>
        <taxon>Teleostei</taxon>
        <taxon>Ostariophysi</taxon>
        <taxon>Cypriniformes</taxon>
        <taxon>Xenocyprididae</taxon>
        <taxon>Xenocypridinae</taxon>
        <taxon>Xenocypridinae incertae sedis</taxon>
        <taxon>Anabarilius</taxon>
    </lineage>
</organism>
<name>A0A3N0Y8J7_ANAGA</name>
<accession>A0A3N0Y8J7</accession>
<gene>
    <name evidence="1" type="ORF">DPX16_8190</name>
</gene>
<proteinExistence type="predicted"/>
<reference evidence="1 2" key="1">
    <citation type="submission" date="2018-10" db="EMBL/GenBank/DDBJ databases">
        <title>Genome assembly for a Yunnan-Guizhou Plateau 3E fish, Anabarilius grahami (Regan), and its evolutionary and genetic applications.</title>
        <authorList>
            <person name="Jiang W."/>
        </authorList>
    </citation>
    <scope>NUCLEOTIDE SEQUENCE [LARGE SCALE GENOMIC DNA]</scope>
    <source>
        <strain evidence="1">AG-KIZ</strain>
        <tissue evidence="1">Muscle</tissue>
    </source>
</reference>
<sequence length="149" mass="17274">MAHDRRTDQDSTILAEDRLWGLRQNGCLLKRYVEEFLELSYEVSCPETSLCVYFWMGLDKDTIRMDIGTIRIACNIGTIHIARHFGTIRISRHIGTIRIARYFETIRIAWPIGTIRIVRLIVAIRQDQPNLHPPGFGIRTGPTPKHLYN</sequence>